<dbReference type="PANTHER" id="PTHR31284">
    <property type="entry name" value="ACID PHOSPHATASE-LIKE PROTEIN"/>
    <property type="match status" value="1"/>
</dbReference>
<dbReference type="SUPFAM" id="SSF56784">
    <property type="entry name" value="HAD-like"/>
    <property type="match status" value="1"/>
</dbReference>
<evidence type="ECO:0000256" key="1">
    <source>
        <dbReference type="ARBA" id="ARBA00022729"/>
    </source>
</evidence>
<dbReference type="PIRSF" id="PIRSF002674">
    <property type="entry name" value="VSP"/>
    <property type="match status" value="1"/>
</dbReference>
<dbReference type="InterPro" id="IPR023214">
    <property type="entry name" value="HAD_sf"/>
</dbReference>
<dbReference type="EMBL" id="JH413847">
    <property type="protein sequence ID" value="EHL29548.1"/>
    <property type="molecule type" value="Genomic_DNA"/>
</dbReference>
<dbReference type="InParanoid" id="G9ET81"/>
<protein>
    <submittedName>
        <fullName evidence="4">Acid phosphatase, class B</fullName>
    </submittedName>
</protein>
<evidence type="ECO:0000313" key="4">
    <source>
        <dbReference type="EMBL" id="EHL29548.1"/>
    </source>
</evidence>
<name>G9ET81_9GAMM</name>
<dbReference type="Proteomes" id="UP000002770">
    <property type="component" value="Unassembled WGS sequence"/>
</dbReference>
<evidence type="ECO:0000313" key="5">
    <source>
        <dbReference type="Proteomes" id="UP000002770"/>
    </source>
</evidence>
<dbReference type="InterPro" id="IPR005519">
    <property type="entry name" value="Acid_phosphat_B-like"/>
</dbReference>
<dbReference type="InterPro" id="IPR014403">
    <property type="entry name" value="APS1/VSP"/>
</dbReference>
<organism evidence="4 5">
    <name type="scientific">Legionella drancourtii LLAP12</name>
    <dbReference type="NCBI Taxonomy" id="658187"/>
    <lineage>
        <taxon>Bacteria</taxon>
        <taxon>Pseudomonadati</taxon>
        <taxon>Pseudomonadota</taxon>
        <taxon>Gammaproteobacteria</taxon>
        <taxon>Legionellales</taxon>
        <taxon>Legionellaceae</taxon>
        <taxon>Legionella</taxon>
    </lineage>
</organism>
<keyword evidence="1 3" id="KW-0732">Signal</keyword>
<feature type="signal peptide" evidence="3">
    <location>
        <begin position="1"/>
        <end position="25"/>
    </location>
</feature>
<sequence>MKQILNKLSLVVLGTTLLFSTAVFSEPPNLTIVKNEIKNYHDSGLYQKELAQVIHKAQQFIVHQAISNQKQKPQQKLAIVLDIDETSLSNYKYMAKRDFTGTQEQYHQDIMAANAPAIKPTLALYKDAIRHGVKVFFVTGRHQSERNATQKNLMKAGYKQWAGLYLRPNHYMHKSIIPFKSYTRKLITEQGYTIVATIGDQCSDLKGGYAEKGFKLPNPYYYLP</sequence>
<feature type="chain" id="PRO_5003521389" evidence="3">
    <location>
        <begin position="26"/>
        <end position="224"/>
    </location>
</feature>
<dbReference type="OrthoDB" id="193314at2"/>
<dbReference type="RefSeq" id="WP_006872385.1">
    <property type="nucleotide sequence ID" value="NZ_JH413847.1"/>
</dbReference>
<dbReference type="Pfam" id="PF03767">
    <property type="entry name" value="Acid_phosphat_B"/>
    <property type="match status" value="1"/>
</dbReference>
<reference evidence="4 5" key="1">
    <citation type="journal article" date="2011" name="BMC Genomics">
        <title>Insight into cross-talk between intra-amoebal pathogens.</title>
        <authorList>
            <person name="Gimenez G."/>
            <person name="Bertelli C."/>
            <person name="Moliner C."/>
            <person name="Robert C."/>
            <person name="Raoult D."/>
            <person name="Fournier P.E."/>
            <person name="Greub G."/>
        </authorList>
    </citation>
    <scope>NUCLEOTIDE SEQUENCE [LARGE SCALE GENOMIC DNA]</scope>
    <source>
        <strain evidence="4 5">LLAP12</strain>
    </source>
</reference>
<dbReference type="InterPro" id="IPR036412">
    <property type="entry name" value="HAD-like_sf"/>
</dbReference>
<keyword evidence="5" id="KW-1185">Reference proteome</keyword>
<dbReference type="HOGENOM" id="CLU_053338_3_0_6"/>
<dbReference type="Gene3D" id="3.40.50.1000">
    <property type="entry name" value="HAD superfamily/HAD-like"/>
    <property type="match status" value="1"/>
</dbReference>
<dbReference type="STRING" id="658187.LDG_8511"/>
<accession>G9ET81</accession>
<dbReference type="eggNOG" id="COG2503">
    <property type="taxonomic scope" value="Bacteria"/>
</dbReference>
<dbReference type="PANTHER" id="PTHR31284:SF10">
    <property type="entry name" value="ACID PHOSPHATASE-LIKE PROTEIN"/>
    <property type="match status" value="1"/>
</dbReference>
<proteinExistence type="predicted"/>
<evidence type="ECO:0000256" key="2">
    <source>
        <dbReference type="ARBA" id="ARBA00023180"/>
    </source>
</evidence>
<dbReference type="AlphaFoldDB" id="G9ET81"/>
<gene>
    <name evidence="4" type="ORF">LDG_8511</name>
</gene>
<keyword evidence="2" id="KW-0325">Glycoprotein</keyword>
<evidence type="ECO:0000256" key="3">
    <source>
        <dbReference type="SAM" id="SignalP"/>
    </source>
</evidence>